<dbReference type="Pfam" id="PF22936">
    <property type="entry name" value="Pol_BBD"/>
    <property type="match status" value="1"/>
</dbReference>
<accession>A0A8K0CTL8</accession>
<dbReference type="Proteomes" id="UP000801492">
    <property type="component" value="Unassembled WGS sequence"/>
</dbReference>
<comment type="caution">
    <text evidence="2">The sequence shown here is derived from an EMBL/GenBank/DDBJ whole genome shotgun (WGS) entry which is preliminary data.</text>
</comment>
<dbReference type="EMBL" id="VTPC01058289">
    <property type="protein sequence ID" value="KAF2890107.1"/>
    <property type="molecule type" value="Genomic_DNA"/>
</dbReference>
<evidence type="ECO:0000313" key="3">
    <source>
        <dbReference type="Proteomes" id="UP000801492"/>
    </source>
</evidence>
<name>A0A8K0CTL8_IGNLU</name>
<dbReference type="Pfam" id="PF14223">
    <property type="entry name" value="Retrotran_gag_2"/>
    <property type="match status" value="1"/>
</dbReference>
<gene>
    <name evidence="2" type="ORF">ILUMI_16066</name>
</gene>
<evidence type="ECO:0000259" key="1">
    <source>
        <dbReference type="Pfam" id="PF22936"/>
    </source>
</evidence>
<feature type="non-terminal residue" evidence="2">
    <location>
        <position position="1"/>
    </location>
</feature>
<evidence type="ECO:0000313" key="2">
    <source>
        <dbReference type="EMBL" id="KAF2890107.1"/>
    </source>
</evidence>
<dbReference type="OrthoDB" id="6779775at2759"/>
<feature type="domain" description="Retrovirus-related Pol polyprotein from transposon TNT 1-94-like beta-barrel" evidence="1">
    <location>
        <begin position="121"/>
        <end position="189"/>
    </location>
</feature>
<keyword evidence="3" id="KW-1185">Reference proteome</keyword>
<dbReference type="InterPro" id="IPR054722">
    <property type="entry name" value="PolX-like_BBD"/>
</dbReference>
<organism evidence="2 3">
    <name type="scientific">Ignelater luminosus</name>
    <name type="common">Cucubano</name>
    <name type="synonym">Pyrophorus luminosus</name>
    <dbReference type="NCBI Taxonomy" id="2038154"/>
    <lineage>
        <taxon>Eukaryota</taxon>
        <taxon>Metazoa</taxon>
        <taxon>Ecdysozoa</taxon>
        <taxon>Arthropoda</taxon>
        <taxon>Hexapoda</taxon>
        <taxon>Insecta</taxon>
        <taxon>Pterygota</taxon>
        <taxon>Neoptera</taxon>
        <taxon>Endopterygota</taxon>
        <taxon>Coleoptera</taxon>
        <taxon>Polyphaga</taxon>
        <taxon>Elateriformia</taxon>
        <taxon>Elateroidea</taxon>
        <taxon>Elateridae</taxon>
        <taxon>Agrypninae</taxon>
        <taxon>Pyrophorini</taxon>
        <taxon>Ignelater</taxon>
    </lineage>
</organism>
<dbReference type="AlphaFoldDB" id="A0A8K0CTL8"/>
<reference evidence="2" key="1">
    <citation type="submission" date="2019-08" db="EMBL/GenBank/DDBJ databases">
        <title>The genome of the North American firefly Photinus pyralis.</title>
        <authorList>
            <consortium name="Photinus pyralis genome working group"/>
            <person name="Fallon T.R."/>
            <person name="Sander Lower S.E."/>
            <person name="Weng J.-K."/>
        </authorList>
    </citation>
    <scope>NUCLEOTIDE SEQUENCE</scope>
    <source>
        <strain evidence="2">TRF0915ILg1</strain>
        <tissue evidence="2">Whole body</tissue>
    </source>
</reference>
<proteinExistence type="predicted"/>
<protein>
    <recommendedName>
        <fullName evidence="1">Retrovirus-related Pol polyprotein from transposon TNT 1-94-like beta-barrel domain-containing protein</fullName>
    </recommendedName>
</protein>
<sequence>MDEGPINYILSFDTAHDMCQKLLTVYDKKSQDTRNQLKQLGEDMSDCMLITKILMALPNELAHFASAWESVDENKQTLNELMSRLYRQNKYSETKCDDGKSVQPFLTLAMFGQMTDMNKIWYLDSGTTEHMLGNREWIESLRPCSRDVKISDGSIIKAEAIGKVRIKAYNGFVWIDIILRNVLYVPTLK</sequence>